<evidence type="ECO:0000256" key="8">
    <source>
        <dbReference type="PIRNR" id="PIRNR018293"/>
    </source>
</evidence>
<dbReference type="GO" id="GO:0048193">
    <property type="term" value="P:Golgi vesicle transport"/>
    <property type="evidence" value="ECO:0007669"/>
    <property type="project" value="InterPro"/>
</dbReference>
<evidence type="ECO:0000256" key="2">
    <source>
        <dbReference type="ARBA" id="ARBA00004240"/>
    </source>
</evidence>
<comment type="subunit">
    <text evidence="8">Homodimer.</text>
</comment>
<keyword evidence="6 8" id="KW-0931">ER-Golgi transport</keyword>
<comment type="subcellular location">
    <subcellularLocation>
        <location evidence="2">Endoplasmic reticulum</location>
    </subcellularLocation>
    <subcellularLocation>
        <location evidence="1 8">Golgi apparatus</location>
        <location evidence="1 8">cis-Golgi network</location>
    </subcellularLocation>
</comment>
<comment type="function">
    <text evidence="8">May play a role in vesicular transport from endoplasmic reticulum to Golgi.</text>
</comment>
<gene>
    <name evidence="9" type="ORF">BV898_13260</name>
</gene>
<sequence>MSAKGKAPLLDNNKVNADLIKLTYGALVAQILKDYEKPEDVNKQLEKLGYNIGVRLVEDFIAHHNIPRCLDFRQTAERVQQAFRFYLGFQPAVGNWAPTGNEFSLIWDNTNPIGDFVEFPDNLRTLQYSRVLCGAIRGGLEMVQIDVAITIAKEFLLGDQATELRIRFNKRLEDALPIGED</sequence>
<dbReference type="AlphaFoldDB" id="A0A1W0WBB1"/>
<dbReference type="OrthoDB" id="10262857at2759"/>
<protein>
    <recommendedName>
        <fullName evidence="8">Trafficking protein particle complex subunit</fullName>
    </recommendedName>
</protein>
<dbReference type="CDD" id="cd14942">
    <property type="entry name" value="TRAPPC3_bet3"/>
    <property type="match status" value="1"/>
</dbReference>
<dbReference type="GO" id="GO:0016236">
    <property type="term" value="P:macroautophagy"/>
    <property type="evidence" value="ECO:0007669"/>
    <property type="project" value="UniProtKB-ARBA"/>
</dbReference>
<evidence type="ECO:0000256" key="7">
    <source>
        <dbReference type="ARBA" id="ARBA00023034"/>
    </source>
</evidence>
<organism evidence="9 10">
    <name type="scientific">Hypsibius exemplaris</name>
    <name type="common">Freshwater tardigrade</name>
    <dbReference type="NCBI Taxonomy" id="2072580"/>
    <lineage>
        <taxon>Eukaryota</taxon>
        <taxon>Metazoa</taxon>
        <taxon>Ecdysozoa</taxon>
        <taxon>Tardigrada</taxon>
        <taxon>Eutardigrada</taxon>
        <taxon>Parachela</taxon>
        <taxon>Hypsibioidea</taxon>
        <taxon>Hypsibiidae</taxon>
        <taxon>Hypsibius</taxon>
    </lineage>
</organism>
<name>A0A1W0WBB1_HYPEX</name>
<keyword evidence="7 8" id="KW-0333">Golgi apparatus</keyword>
<dbReference type="SUPFAM" id="SSF111126">
    <property type="entry name" value="Ligand-binding domain in the NO signalling and Golgi transport"/>
    <property type="match status" value="1"/>
</dbReference>
<dbReference type="GO" id="GO:0005794">
    <property type="term" value="C:Golgi apparatus"/>
    <property type="evidence" value="ECO:0007669"/>
    <property type="project" value="UniProtKB-SubCell"/>
</dbReference>
<dbReference type="Gene3D" id="3.30.1380.20">
    <property type="entry name" value="Trafficking protein particle complex subunit 3"/>
    <property type="match status" value="1"/>
</dbReference>
<evidence type="ECO:0000256" key="3">
    <source>
        <dbReference type="ARBA" id="ARBA00006218"/>
    </source>
</evidence>
<accession>A0A1W0WBB1</accession>
<evidence type="ECO:0000256" key="4">
    <source>
        <dbReference type="ARBA" id="ARBA00022448"/>
    </source>
</evidence>
<dbReference type="GO" id="GO:0005783">
    <property type="term" value="C:endoplasmic reticulum"/>
    <property type="evidence" value="ECO:0007669"/>
    <property type="project" value="UniProtKB-SubCell"/>
</dbReference>
<evidence type="ECO:0000256" key="1">
    <source>
        <dbReference type="ARBA" id="ARBA00004222"/>
    </source>
</evidence>
<reference evidence="10" key="1">
    <citation type="submission" date="2017-01" db="EMBL/GenBank/DDBJ databases">
        <title>Comparative genomics of anhydrobiosis in the tardigrade Hypsibius dujardini.</title>
        <authorList>
            <person name="Yoshida Y."/>
            <person name="Koutsovoulos G."/>
            <person name="Laetsch D."/>
            <person name="Stevens L."/>
            <person name="Kumar S."/>
            <person name="Horikawa D."/>
            <person name="Ishino K."/>
            <person name="Komine S."/>
            <person name="Tomita M."/>
            <person name="Blaxter M."/>
            <person name="Arakawa K."/>
        </authorList>
    </citation>
    <scope>NUCLEOTIDE SEQUENCE [LARGE SCALE GENOMIC DNA]</scope>
    <source>
        <strain evidence="10">Z151</strain>
    </source>
</reference>
<evidence type="ECO:0000256" key="6">
    <source>
        <dbReference type="ARBA" id="ARBA00022892"/>
    </source>
</evidence>
<keyword evidence="10" id="KW-1185">Reference proteome</keyword>
<dbReference type="Pfam" id="PF04051">
    <property type="entry name" value="TRAPP"/>
    <property type="match status" value="1"/>
</dbReference>
<comment type="similarity">
    <text evidence="3 8">Belongs to the TRAPP small subunits family. BET3 subfamily.</text>
</comment>
<evidence type="ECO:0000256" key="5">
    <source>
        <dbReference type="ARBA" id="ARBA00022824"/>
    </source>
</evidence>
<dbReference type="InterPro" id="IPR016721">
    <property type="entry name" value="Bet3"/>
</dbReference>
<dbReference type="FunFam" id="3.30.1380.20:FF:000001">
    <property type="entry name" value="Trafficking protein particle complex subunit BET3"/>
    <property type="match status" value="1"/>
</dbReference>
<comment type="caution">
    <text evidence="9">The sequence shown here is derived from an EMBL/GenBank/DDBJ whole genome shotgun (WGS) entry which is preliminary data.</text>
</comment>
<keyword evidence="4 8" id="KW-0813">Transport</keyword>
<dbReference type="PIRSF" id="PIRSF018293">
    <property type="entry name" value="TRAPP_I_complex_Bet3"/>
    <property type="match status" value="1"/>
</dbReference>
<dbReference type="InterPro" id="IPR007194">
    <property type="entry name" value="TRAPP_component"/>
</dbReference>
<keyword evidence="5" id="KW-0256">Endoplasmic reticulum</keyword>
<proteinExistence type="inferred from homology"/>
<dbReference type="GO" id="GO:0030008">
    <property type="term" value="C:TRAPP complex"/>
    <property type="evidence" value="ECO:0007669"/>
    <property type="project" value="InterPro"/>
</dbReference>
<dbReference type="EMBL" id="MTYJ01000144">
    <property type="protein sequence ID" value="OQV12460.1"/>
    <property type="molecule type" value="Genomic_DNA"/>
</dbReference>
<evidence type="ECO:0000313" key="9">
    <source>
        <dbReference type="EMBL" id="OQV12460.1"/>
    </source>
</evidence>
<evidence type="ECO:0000313" key="10">
    <source>
        <dbReference type="Proteomes" id="UP000192578"/>
    </source>
</evidence>
<dbReference type="Proteomes" id="UP000192578">
    <property type="component" value="Unassembled WGS sequence"/>
</dbReference>
<dbReference type="InterPro" id="IPR024096">
    <property type="entry name" value="NO_sig/Golgi_transp_ligand-bd"/>
</dbReference>
<dbReference type="PANTHER" id="PTHR13048">
    <property type="entry name" value="TRAFFICKING PROTEIN PARTICLE COMPLEX SUBUNIT 3"/>
    <property type="match status" value="1"/>
</dbReference>